<dbReference type="Pfam" id="PF01081">
    <property type="entry name" value="Aldolase"/>
    <property type="match status" value="1"/>
</dbReference>
<dbReference type="Gene3D" id="3.20.20.70">
    <property type="entry name" value="Aldolase class I"/>
    <property type="match status" value="1"/>
</dbReference>
<dbReference type="InterPro" id="IPR000887">
    <property type="entry name" value="Aldlse_KDPG_KHG"/>
</dbReference>
<reference evidence="6" key="1">
    <citation type="submission" date="2021-01" db="EMBL/GenBank/DDBJ databases">
        <title>Genomic Encyclopedia of Type Strains, Phase IV (KMG-IV): sequencing the most valuable type-strain genomes for metagenomic binning, comparative biology and taxonomic classification.</title>
        <authorList>
            <person name="Goeker M."/>
        </authorList>
    </citation>
    <scope>NUCLEOTIDE SEQUENCE</scope>
    <source>
        <strain evidence="6">DSM 25523</strain>
    </source>
</reference>
<dbReference type="AlphaFoldDB" id="A0A938XZF4"/>
<evidence type="ECO:0000313" key="6">
    <source>
        <dbReference type="EMBL" id="MBM7589236.1"/>
    </source>
</evidence>
<dbReference type="EC" id="4.1.2.14" evidence="6"/>
<dbReference type="NCBIfam" id="TIGR01182">
    <property type="entry name" value="eda"/>
    <property type="match status" value="1"/>
</dbReference>
<dbReference type="GO" id="GO:0008675">
    <property type="term" value="F:2-dehydro-3-deoxy-phosphogluconate aldolase activity"/>
    <property type="evidence" value="ECO:0007669"/>
    <property type="project" value="UniProtKB-EC"/>
</dbReference>
<proteinExistence type="inferred from homology"/>
<dbReference type="InterPro" id="IPR013785">
    <property type="entry name" value="Aldolase_TIM"/>
</dbReference>
<keyword evidence="4 6" id="KW-0456">Lyase</keyword>
<dbReference type="PANTHER" id="PTHR30246:SF1">
    <property type="entry name" value="2-DEHYDRO-3-DEOXY-6-PHOSPHOGALACTONATE ALDOLASE-RELATED"/>
    <property type="match status" value="1"/>
</dbReference>
<gene>
    <name evidence="6" type="ORF">JOD01_000834</name>
</gene>
<dbReference type="GO" id="GO:0106009">
    <property type="term" value="F:(4S)-4-hydroxy-2-oxoglutarate aldolase activity"/>
    <property type="evidence" value="ECO:0007669"/>
    <property type="project" value="UniProtKB-EC"/>
</dbReference>
<comment type="caution">
    <text evidence="6">The sequence shown here is derived from an EMBL/GenBank/DDBJ whole genome shotgun (WGS) entry which is preliminary data.</text>
</comment>
<evidence type="ECO:0000256" key="3">
    <source>
        <dbReference type="ARBA" id="ARBA00011233"/>
    </source>
</evidence>
<dbReference type="EMBL" id="JAFBEB010000002">
    <property type="protein sequence ID" value="MBM7589236.1"/>
    <property type="molecule type" value="Genomic_DNA"/>
</dbReference>
<dbReference type="PANTHER" id="PTHR30246">
    <property type="entry name" value="2-KETO-3-DEOXY-6-PHOSPHOGLUCONATE ALDOLASE"/>
    <property type="match status" value="1"/>
</dbReference>
<name>A0A938XZF4_9BACL</name>
<dbReference type="RefSeq" id="WP_204516967.1">
    <property type="nucleotide sequence ID" value="NZ_BAABIN010000015.1"/>
</dbReference>
<dbReference type="CDD" id="cd00452">
    <property type="entry name" value="KDPG_aldolase"/>
    <property type="match status" value="1"/>
</dbReference>
<keyword evidence="7" id="KW-1185">Reference proteome</keyword>
<evidence type="ECO:0000313" key="7">
    <source>
        <dbReference type="Proteomes" id="UP000717624"/>
    </source>
</evidence>
<dbReference type="Proteomes" id="UP000717624">
    <property type="component" value="Unassembled WGS sequence"/>
</dbReference>
<evidence type="ECO:0000256" key="4">
    <source>
        <dbReference type="ARBA" id="ARBA00023239"/>
    </source>
</evidence>
<sequence>MLAKQRLLDKILENGVIAVIRKVPLEQIDQLAHSLIAGGVTALEVTVDHPDAYAAIQTLSRHFDGQAVIGAGTVLDAESAKLAIQHGAQFLLSPSLHPEVIRTALRYGKVAVPGVMTPTEIIQAVQLGADLVKVFPASALGVKYIKDVKSVFSHVPMIPTGGVDAENASAFVQAGAAAVGVGGNLINKQAMAEGKYEQITKLARQLVQTVSRAREEQR</sequence>
<comment type="subunit">
    <text evidence="3">Homotrimer.</text>
</comment>
<protein>
    <submittedName>
        <fullName evidence="6">2-dehydro-3-deoxyphosphogluconate aldolase/(4S)-4-hydroxy-2-oxoglutarate aldolase</fullName>
        <ecNumber evidence="6">4.1.2.14</ecNumber>
        <ecNumber evidence="6">4.1.3.42</ecNumber>
    </submittedName>
</protein>
<dbReference type="SUPFAM" id="SSF51569">
    <property type="entry name" value="Aldolase"/>
    <property type="match status" value="1"/>
</dbReference>
<comment type="pathway">
    <text evidence="1">Carbohydrate acid metabolism.</text>
</comment>
<accession>A0A938XZF4</accession>
<evidence type="ECO:0000256" key="1">
    <source>
        <dbReference type="ARBA" id="ARBA00004761"/>
    </source>
</evidence>
<evidence type="ECO:0000256" key="5">
    <source>
        <dbReference type="ARBA" id="ARBA00023277"/>
    </source>
</evidence>
<evidence type="ECO:0000256" key="2">
    <source>
        <dbReference type="ARBA" id="ARBA00006906"/>
    </source>
</evidence>
<keyword evidence="5" id="KW-0119">Carbohydrate metabolism</keyword>
<dbReference type="EC" id="4.1.3.42" evidence="6"/>
<organism evidence="6 7">
    <name type="scientific">Brevibacillus fulvus</name>
    <dbReference type="NCBI Taxonomy" id="1125967"/>
    <lineage>
        <taxon>Bacteria</taxon>
        <taxon>Bacillati</taxon>
        <taxon>Bacillota</taxon>
        <taxon>Bacilli</taxon>
        <taxon>Bacillales</taxon>
        <taxon>Paenibacillaceae</taxon>
        <taxon>Brevibacillus</taxon>
    </lineage>
</organism>
<comment type="similarity">
    <text evidence="2">Belongs to the KHG/KDPG aldolase family.</text>
</comment>